<dbReference type="EMBL" id="QXGE01000453">
    <property type="protein sequence ID" value="KAE9312065.1"/>
    <property type="molecule type" value="Genomic_DNA"/>
</dbReference>
<dbReference type="EMBL" id="QXFY01000937">
    <property type="protein sequence ID" value="KAE9332657.1"/>
    <property type="molecule type" value="Genomic_DNA"/>
</dbReference>
<dbReference type="EMBL" id="QXFX01000750">
    <property type="protein sequence ID" value="KAE9105438.1"/>
    <property type="molecule type" value="Genomic_DNA"/>
</dbReference>
<dbReference type="Proteomes" id="UP000440367">
    <property type="component" value="Unassembled WGS sequence"/>
</dbReference>
<dbReference type="Proteomes" id="UP000460718">
    <property type="component" value="Unassembled WGS sequence"/>
</dbReference>
<evidence type="ECO:0000313" key="7">
    <source>
        <dbReference type="EMBL" id="KAE9206271.1"/>
    </source>
</evidence>
<protein>
    <submittedName>
        <fullName evidence="2">Uncharacterized protein</fullName>
    </submittedName>
</protein>
<dbReference type="Proteomes" id="UP000488956">
    <property type="component" value="Unassembled WGS sequence"/>
</dbReference>
<evidence type="ECO:0000313" key="9">
    <source>
        <dbReference type="EMBL" id="KAE9225247.1"/>
    </source>
</evidence>
<evidence type="ECO:0000313" key="5">
    <source>
        <dbReference type="EMBL" id="KAE9105438.1"/>
    </source>
</evidence>
<dbReference type="Proteomes" id="UP000476176">
    <property type="component" value="Unassembled WGS sequence"/>
</dbReference>
<evidence type="ECO:0000256" key="1">
    <source>
        <dbReference type="SAM" id="Phobius"/>
    </source>
</evidence>
<evidence type="ECO:0000313" key="6">
    <source>
        <dbReference type="EMBL" id="KAE9142747.1"/>
    </source>
</evidence>
<evidence type="ECO:0000313" key="15">
    <source>
        <dbReference type="Proteomes" id="UP000440367"/>
    </source>
</evidence>
<dbReference type="Proteomes" id="UP000440732">
    <property type="component" value="Unassembled WGS sequence"/>
</dbReference>
<dbReference type="EMBL" id="QXGC01000910">
    <property type="protein sequence ID" value="KAE9216835.1"/>
    <property type="molecule type" value="Genomic_DNA"/>
</dbReference>
<keyword evidence="1" id="KW-0812">Transmembrane</keyword>
<evidence type="ECO:0000313" key="12">
    <source>
        <dbReference type="Proteomes" id="UP000429523"/>
    </source>
</evidence>
<keyword evidence="13" id="KW-1185">Reference proteome</keyword>
<proteinExistence type="predicted"/>
<evidence type="ECO:0000313" key="21">
    <source>
        <dbReference type="Proteomes" id="UP000488956"/>
    </source>
</evidence>
<evidence type="ECO:0000313" key="17">
    <source>
        <dbReference type="Proteomes" id="UP000441208"/>
    </source>
</evidence>
<keyword evidence="1" id="KW-1133">Transmembrane helix</keyword>
<dbReference type="EMBL" id="QXFZ01000767">
    <property type="protein sequence ID" value="KAE9105382.1"/>
    <property type="molecule type" value="Genomic_DNA"/>
</dbReference>
<dbReference type="EMBL" id="QXGB01000711">
    <property type="protein sequence ID" value="KAE9206271.1"/>
    <property type="molecule type" value="Genomic_DNA"/>
</dbReference>
<feature type="transmembrane region" description="Helical" evidence="1">
    <location>
        <begin position="12"/>
        <end position="32"/>
    </location>
</feature>
<evidence type="ECO:0000313" key="3">
    <source>
        <dbReference type="EMBL" id="KAE9000475.1"/>
    </source>
</evidence>
<evidence type="ECO:0000313" key="2">
    <source>
        <dbReference type="EMBL" id="KAE8935791.1"/>
    </source>
</evidence>
<dbReference type="Proteomes" id="UP000486351">
    <property type="component" value="Unassembled WGS sequence"/>
</dbReference>
<evidence type="ECO:0000313" key="16">
    <source>
        <dbReference type="Proteomes" id="UP000440732"/>
    </source>
</evidence>
<dbReference type="Proteomes" id="UP000437068">
    <property type="component" value="Unassembled WGS sequence"/>
</dbReference>
<evidence type="ECO:0000313" key="8">
    <source>
        <dbReference type="EMBL" id="KAE9216835.1"/>
    </source>
</evidence>
<name>A0A6A3EUS9_9STRA</name>
<gene>
    <name evidence="10" type="ORF">PF001_g9432</name>
    <name evidence="9" type="ORF">PF002_g14457</name>
    <name evidence="8" type="ORF">PF004_g14340</name>
    <name evidence="7" type="ORF">PF005_g13070</name>
    <name evidence="6" type="ORF">PF006_g12161</name>
    <name evidence="4" type="ORF">PF007_g13721</name>
    <name evidence="11" type="ORF">PF008_g14848</name>
    <name evidence="2" type="ORF">PF009_g14268</name>
    <name evidence="5" type="ORF">PF010_g13016</name>
    <name evidence="3" type="ORF">PF011_g14158</name>
</gene>
<dbReference type="Proteomes" id="UP000429523">
    <property type="component" value="Unassembled WGS sequence"/>
</dbReference>
<dbReference type="EMBL" id="QXGF01000772">
    <property type="protein sequence ID" value="KAE8935791.1"/>
    <property type="molecule type" value="Genomic_DNA"/>
</dbReference>
<reference evidence="12 13" key="1">
    <citation type="submission" date="2018-08" db="EMBL/GenBank/DDBJ databases">
        <title>Genomic investigation of the strawberry pathogen Phytophthora fragariae indicates pathogenicity is determined by transcriptional variation in three key races.</title>
        <authorList>
            <person name="Adams T.M."/>
            <person name="Armitage A.D."/>
            <person name="Sobczyk M.K."/>
            <person name="Bates H.J."/>
            <person name="Dunwell J.M."/>
            <person name="Nellist C.F."/>
            <person name="Harrison R.J."/>
        </authorList>
    </citation>
    <scope>NUCLEOTIDE SEQUENCE [LARGE SCALE GENOMIC DNA]</scope>
    <source>
        <strain evidence="10 14">A4</strain>
        <strain evidence="9 15">BC-1</strain>
        <strain evidence="8 19">BC-23</strain>
        <strain evidence="7 13">NOV-27</strain>
        <strain evidence="6 16">NOV-5</strain>
        <strain evidence="4 17">NOV-71</strain>
        <strain evidence="11 20">NOV-77</strain>
        <strain evidence="2 12">NOV-9</strain>
        <strain evidence="5 21">ONT-3</strain>
        <strain evidence="3 18">SCRP245</strain>
    </source>
</reference>
<evidence type="ECO:0000313" key="4">
    <source>
        <dbReference type="EMBL" id="KAE9105382.1"/>
    </source>
</evidence>
<dbReference type="EMBL" id="QXFW01000905">
    <property type="protein sequence ID" value="KAE9000475.1"/>
    <property type="molecule type" value="Genomic_DNA"/>
</dbReference>
<accession>A0A6A3EUS9</accession>
<evidence type="ECO:0000313" key="10">
    <source>
        <dbReference type="EMBL" id="KAE9312065.1"/>
    </source>
</evidence>
<keyword evidence="1" id="KW-0472">Membrane</keyword>
<evidence type="ECO:0000313" key="13">
    <source>
        <dbReference type="Proteomes" id="UP000433483"/>
    </source>
</evidence>
<comment type="caution">
    <text evidence="2">The sequence shown here is derived from an EMBL/GenBank/DDBJ whole genome shotgun (WGS) entry which is preliminary data.</text>
</comment>
<dbReference type="EMBL" id="QXGA01000672">
    <property type="protein sequence ID" value="KAE9142747.1"/>
    <property type="molecule type" value="Genomic_DNA"/>
</dbReference>
<dbReference type="Proteomes" id="UP000433483">
    <property type="component" value="Unassembled WGS sequence"/>
</dbReference>
<sequence>MGRWAPVALGKSLAGGSGVAAFAVGGSSSRFARDRRSRCGAKWWTSRRVVFTAFVQFLDRPF</sequence>
<dbReference type="AlphaFoldDB" id="A0A6A3EUS9"/>
<dbReference type="Proteomes" id="UP000441208">
    <property type="component" value="Unassembled WGS sequence"/>
</dbReference>
<evidence type="ECO:0000313" key="11">
    <source>
        <dbReference type="EMBL" id="KAE9332657.1"/>
    </source>
</evidence>
<evidence type="ECO:0000313" key="19">
    <source>
        <dbReference type="Proteomes" id="UP000476176"/>
    </source>
</evidence>
<evidence type="ECO:0000313" key="14">
    <source>
        <dbReference type="Proteomes" id="UP000437068"/>
    </source>
</evidence>
<organism evidence="2 12">
    <name type="scientific">Phytophthora fragariae</name>
    <dbReference type="NCBI Taxonomy" id="53985"/>
    <lineage>
        <taxon>Eukaryota</taxon>
        <taxon>Sar</taxon>
        <taxon>Stramenopiles</taxon>
        <taxon>Oomycota</taxon>
        <taxon>Peronosporomycetes</taxon>
        <taxon>Peronosporales</taxon>
        <taxon>Peronosporaceae</taxon>
        <taxon>Phytophthora</taxon>
    </lineage>
</organism>
<dbReference type="EMBL" id="QXGD01000770">
    <property type="protein sequence ID" value="KAE9225247.1"/>
    <property type="molecule type" value="Genomic_DNA"/>
</dbReference>
<evidence type="ECO:0000313" key="20">
    <source>
        <dbReference type="Proteomes" id="UP000486351"/>
    </source>
</evidence>
<evidence type="ECO:0000313" key="18">
    <source>
        <dbReference type="Proteomes" id="UP000460718"/>
    </source>
</evidence>